<dbReference type="GO" id="GO:0004482">
    <property type="term" value="F:mRNA 5'-cap (guanine-N7-)-methyltransferase activity"/>
    <property type="evidence" value="ECO:0007669"/>
    <property type="project" value="UniProtKB-EC"/>
</dbReference>
<evidence type="ECO:0000256" key="9">
    <source>
        <dbReference type="ARBA" id="ARBA00023242"/>
    </source>
</evidence>
<evidence type="ECO:0000256" key="8">
    <source>
        <dbReference type="ARBA" id="ARBA00023042"/>
    </source>
</evidence>
<comment type="subcellular location">
    <subcellularLocation>
        <location evidence="1">Nucleus</location>
    </subcellularLocation>
</comment>
<evidence type="ECO:0000256" key="2">
    <source>
        <dbReference type="ARBA" id="ARBA00011926"/>
    </source>
</evidence>
<dbReference type="EMBL" id="JANBPT010000429">
    <property type="protein sequence ID" value="KAJ1920991.1"/>
    <property type="molecule type" value="Genomic_DNA"/>
</dbReference>
<keyword evidence="9" id="KW-0539">Nucleus</keyword>
<dbReference type="PIRSF" id="PIRSF028762">
    <property type="entry name" value="ABD1"/>
    <property type="match status" value="1"/>
</dbReference>
<keyword evidence="6" id="KW-0949">S-adenosyl-L-methionine</keyword>
<keyword evidence="19" id="KW-1185">Reference proteome</keyword>
<comment type="catalytic activity">
    <reaction evidence="12">
        <text>a 5'-end (5'-triphosphoguanosine)-ribonucleoside in mRNA + S-adenosyl-L-methionine = a 5'-end (N(7)-methyl 5'-triphosphoguanosine)-ribonucleoside in mRNA + S-adenosyl-L-homocysteine</text>
        <dbReference type="Rhea" id="RHEA:67008"/>
        <dbReference type="Rhea" id="RHEA-COMP:17166"/>
        <dbReference type="Rhea" id="RHEA-COMP:17167"/>
        <dbReference type="ChEBI" id="CHEBI:57856"/>
        <dbReference type="ChEBI" id="CHEBI:59789"/>
        <dbReference type="ChEBI" id="CHEBI:156461"/>
        <dbReference type="ChEBI" id="CHEBI:167617"/>
        <dbReference type="EC" id="2.1.1.56"/>
    </reaction>
</comment>
<reference evidence="18" key="1">
    <citation type="submission" date="2022-07" db="EMBL/GenBank/DDBJ databases">
        <title>Phylogenomic reconstructions and comparative analyses of Kickxellomycotina fungi.</title>
        <authorList>
            <person name="Reynolds N.K."/>
            <person name="Stajich J.E."/>
            <person name="Barry K."/>
            <person name="Grigoriev I.V."/>
            <person name="Crous P."/>
            <person name="Smith M.E."/>
        </authorList>
    </citation>
    <scope>NUCLEOTIDE SEQUENCE</scope>
    <source>
        <strain evidence="18">RSA 861</strain>
    </source>
</reference>
<evidence type="ECO:0000256" key="14">
    <source>
        <dbReference type="PIRSR" id="PIRSR028762-1"/>
    </source>
</evidence>
<feature type="site" description="mRNA cap binding" evidence="15">
    <location>
        <position position="69"/>
    </location>
</feature>
<evidence type="ECO:0000313" key="18">
    <source>
        <dbReference type="EMBL" id="KAJ1920991.1"/>
    </source>
</evidence>
<evidence type="ECO:0000256" key="1">
    <source>
        <dbReference type="ARBA" id="ARBA00004123"/>
    </source>
</evidence>
<dbReference type="GO" id="GO:0003723">
    <property type="term" value="F:RNA binding"/>
    <property type="evidence" value="ECO:0007669"/>
    <property type="project" value="UniProtKB-KW"/>
</dbReference>
<feature type="site" description="mRNA cap binding" evidence="15">
    <location>
        <position position="292"/>
    </location>
</feature>
<feature type="compositionally biased region" description="Polar residues" evidence="16">
    <location>
        <begin position="9"/>
        <end position="22"/>
    </location>
</feature>
<dbReference type="Gene3D" id="3.40.50.150">
    <property type="entry name" value="Vaccinia Virus protein VP39"/>
    <property type="match status" value="1"/>
</dbReference>
<feature type="region of interest" description="Disordered" evidence="16">
    <location>
        <begin position="1"/>
        <end position="25"/>
    </location>
</feature>
<evidence type="ECO:0000256" key="5">
    <source>
        <dbReference type="ARBA" id="ARBA00022679"/>
    </source>
</evidence>
<evidence type="ECO:0000313" key="19">
    <source>
        <dbReference type="Proteomes" id="UP001150569"/>
    </source>
</evidence>
<dbReference type="PROSITE" id="PS51562">
    <property type="entry name" value="RNA_CAP0_MT"/>
    <property type="match status" value="1"/>
</dbReference>
<dbReference type="InterPro" id="IPR016899">
    <property type="entry name" value="mRNA_G-N7_MeTrfase_euk"/>
</dbReference>
<dbReference type="PANTHER" id="PTHR12189:SF2">
    <property type="entry name" value="MRNA CAP GUANINE-N7 METHYLTRANSFERASE"/>
    <property type="match status" value="1"/>
</dbReference>
<evidence type="ECO:0000256" key="16">
    <source>
        <dbReference type="SAM" id="MobiDB-lite"/>
    </source>
</evidence>
<evidence type="ECO:0000259" key="17">
    <source>
        <dbReference type="PROSITE" id="PS51562"/>
    </source>
</evidence>
<comment type="caution">
    <text evidence="18">The sequence shown here is derived from an EMBL/GenBank/DDBJ whole genome shotgun (WGS) entry which is preliminary data.</text>
</comment>
<feature type="binding site" evidence="14">
    <location>
        <position position="139"/>
    </location>
    <ligand>
        <name>S-adenosyl-L-methionine</name>
        <dbReference type="ChEBI" id="CHEBI:59789"/>
    </ligand>
</feature>
<sequence>MDPKPSAAPTESSAQHVASHYNSRPELGLEKRRESKIIRLRKFNNWVKATLIQRFCRRGFRVLDIGCGKGGDLGKWGMARIGYYVGIDIAAVSIEQAQARYNENRRNKFSAEFHALDCYRNSLQSILPRDFVADIVSMQFCMHYAFATEQTARQMLQNVAQNLRPDGIFIGTTPDANWLVKRLHNSPGLSFGNAIYQVEFENKTDFSLFGHRYRFTLEDAVDDCPEYLVHFPTFERMAAEYGLQLIFQKPFHEYYQSLLGNQDAVNTLYSMGVVTDDGATMSRDEWEAAGLYLAFAFRKIQR</sequence>
<feature type="binding site" evidence="14">
    <location>
        <position position="88"/>
    </location>
    <ligand>
        <name>S-adenosyl-L-methionine</name>
        <dbReference type="ChEBI" id="CHEBI:59789"/>
    </ligand>
</feature>
<feature type="binding site" evidence="14">
    <location>
        <position position="117"/>
    </location>
    <ligand>
        <name>S-adenosyl-L-methionine</name>
        <dbReference type="ChEBI" id="CHEBI:59789"/>
    </ligand>
</feature>
<proteinExistence type="predicted"/>
<organism evidence="18 19">
    <name type="scientific">Tieghemiomyces parasiticus</name>
    <dbReference type="NCBI Taxonomy" id="78921"/>
    <lineage>
        <taxon>Eukaryota</taxon>
        <taxon>Fungi</taxon>
        <taxon>Fungi incertae sedis</taxon>
        <taxon>Zoopagomycota</taxon>
        <taxon>Kickxellomycotina</taxon>
        <taxon>Dimargaritomycetes</taxon>
        <taxon>Dimargaritales</taxon>
        <taxon>Dimargaritaceae</taxon>
        <taxon>Tieghemiomyces</taxon>
    </lineage>
</organism>
<feature type="binding site" evidence="14">
    <location>
        <position position="66"/>
    </location>
    <ligand>
        <name>S-adenosyl-L-methionine</name>
        <dbReference type="ChEBI" id="CHEBI:59789"/>
    </ligand>
</feature>
<name>A0A9W8DWD4_9FUNG</name>
<keyword evidence="4" id="KW-0507">mRNA processing</keyword>
<feature type="site" description="mRNA cap binding" evidence="15">
    <location>
        <position position="75"/>
    </location>
</feature>
<feature type="binding site" evidence="14">
    <location>
        <position position="144"/>
    </location>
    <ligand>
        <name>S-adenosyl-L-methionine</name>
        <dbReference type="ChEBI" id="CHEBI:59789"/>
    </ligand>
</feature>
<dbReference type="EC" id="2.1.1.56" evidence="2"/>
<feature type="site" description="mRNA cap binding" evidence="15">
    <location>
        <position position="226"/>
    </location>
</feature>
<dbReference type="Proteomes" id="UP001150569">
    <property type="component" value="Unassembled WGS sequence"/>
</dbReference>
<evidence type="ECO:0000256" key="11">
    <source>
        <dbReference type="ARBA" id="ARBA00033387"/>
    </source>
</evidence>
<evidence type="ECO:0000256" key="4">
    <source>
        <dbReference type="ARBA" id="ARBA00022664"/>
    </source>
</evidence>
<dbReference type="AlphaFoldDB" id="A0A9W8DWD4"/>
<feature type="binding site" evidence="15">
    <location>
        <begin position="44"/>
        <end position="45"/>
    </location>
    <ligand>
        <name>mRNA</name>
        <dbReference type="ChEBI" id="CHEBI:33699"/>
    </ligand>
</feature>
<evidence type="ECO:0000256" key="3">
    <source>
        <dbReference type="ARBA" id="ARBA00022603"/>
    </source>
</evidence>
<evidence type="ECO:0000256" key="15">
    <source>
        <dbReference type="PIRSR" id="PIRSR028762-2"/>
    </source>
</evidence>
<dbReference type="PANTHER" id="PTHR12189">
    <property type="entry name" value="MRNA GUANINE-7- METHYLTRANSFERASE"/>
    <property type="match status" value="1"/>
</dbReference>
<dbReference type="InterPro" id="IPR004971">
    <property type="entry name" value="mRNA_G-N7_MeTrfase_dom"/>
</dbReference>
<evidence type="ECO:0000256" key="13">
    <source>
        <dbReference type="ARBA" id="ARBA00049739"/>
    </source>
</evidence>
<evidence type="ECO:0000256" key="12">
    <source>
        <dbReference type="ARBA" id="ARBA00044712"/>
    </source>
</evidence>
<evidence type="ECO:0000256" key="7">
    <source>
        <dbReference type="ARBA" id="ARBA00022884"/>
    </source>
</evidence>
<feature type="domain" description="MRNA cap 0 methyltransferase" evidence="17">
    <location>
        <begin position="35"/>
        <end position="300"/>
    </location>
</feature>
<dbReference type="Pfam" id="PF03291">
    <property type="entry name" value="mRNA_G-N7_MeTrfase"/>
    <property type="match status" value="1"/>
</dbReference>
<dbReference type="CDD" id="cd02440">
    <property type="entry name" value="AdoMet_MTases"/>
    <property type="match status" value="1"/>
</dbReference>
<keyword evidence="8 15" id="KW-0506">mRNA capping</keyword>
<keyword evidence="5 18" id="KW-0808">Transferase</keyword>
<dbReference type="SUPFAM" id="SSF53335">
    <property type="entry name" value="S-adenosyl-L-methionine-dependent methyltransferases"/>
    <property type="match status" value="1"/>
</dbReference>
<dbReference type="GO" id="GO:0005634">
    <property type="term" value="C:nucleus"/>
    <property type="evidence" value="ECO:0007669"/>
    <property type="project" value="UniProtKB-SubCell"/>
</dbReference>
<keyword evidence="3 18" id="KW-0489">Methyltransferase</keyword>
<protein>
    <recommendedName>
        <fullName evidence="13">mRNA cap guanine-N(7) methyltransferase</fullName>
        <ecNumber evidence="2">2.1.1.56</ecNumber>
    </recommendedName>
    <alternativeName>
        <fullName evidence="10">mRNA (guanine-N(7))-methyltransferase</fullName>
    </alternativeName>
    <alternativeName>
        <fullName evidence="11">mRNA cap methyltransferase</fullName>
    </alternativeName>
</protein>
<feature type="site" description="mRNA cap binding" evidence="15">
    <location>
        <position position="100"/>
    </location>
</feature>
<keyword evidence="7" id="KW-0694">RNA-binding</keyword>
<dbReference type="InterPro" id="IPR029063">
    <property type="entry name" value="SAM-dependent_MTases_sf"/>
</dbReference>
<evidence type="ECO:0000256" key="10">
    <source>
        <dbReference type="ARBA" id="ARBA00032772"/>
    </source>
</evidence>
<dbReference type="OrthoDB" id="10248867at2759"/>
<feature type="binding site" evidence="14">
    <location>
        <position position="48"/>
    </location>
    <ligand>
        <name>S-adenosyl-L-methionine</name>
        <dbReference type="ChEBI" id="CHEBI:59789"/>
    </ligand>
</feature>
<gene>
    <name evidence="18" type="primary">ABD1_1</name>
    <name evidence="18" type="ORF">IWQ60_006861</name>
</gene>
<accession>A0A9W8DWD4</accession>
<evidence type="ECO:0000256" key="6">
    <source>
        <dbReference type="ARBA" id="ARBA00022691"/>
    </source>
</evidence>
<dbReference type="InterPro" id="IPR039753">
    <property type="entry name" value="RG7MT1"/>
</dbReference>
<feature type="site" description="mRNA cap binding" evidence="15">
    <location>
        <position position="143"/>
    </location>
</feature>